<gene>
    <name evidence="7 8" type="primary">ispD</name>
    <name evidence="8" type="ORF">BBEV_3273</name>
</gene>
<dbReference type="EC" id="2.7.7.60" evidence="7"/>
<dbReference type="KEGG" id="bbev:BBEV_3273"/>
<keyword evidence="6 7" id="KW-0414">Isoprene biosynthesis</keyword>
<dbReference type="SUPFAM" id="SSF53448">
    <property type="entry name" value="Nucleotide-diphospho-sugar transferases"/>
    <property type="match status" value="1"/>
</dbReference>
<dbReference type="STRING" id="632773.BBEV_3273"/>
<evidence type="ECO:0000256" key="1">
    <source>
        <dbReference type="ARBA" id="ARBA00001282"/>
    </source>
</evidence>
<dbReference type="InterPro" id="IPR050088">
    <property type="entry name" value="IspD/TarI_cytidylyltransf_bact"/>
</dbReference>
<dbReference type="InterPro" id="IPR029044">
    <property type="entry name" value="Nucleotide-diphossugar_trans"/>
</dbReference>
<dbReference type="FunFam" id="3.90.550.10:FF:000003">
    <property type="entry name" value="2-C-methyl-D-erythritol 4-phosphate cytidylyltransferase"/>
    <property type="match status" value="1"/>
</dbReference>
<dbReference type="NCBIfam" id="TIGR00453">
    <property type="entry name" value="ispD"/>
    <property type="match status" value="1"/>
</dbReference>
<keyword evidence="9" id="KW-1185">Reference proteome</keyword>
<dbReference type="InterPro" id="IPR034683">
    <property type="entry name" value="IspD/TarI"/>
</dbReference>
<dbReference type="PANTHER" id="PTHR32125">
    <property type="entry name" value="2-C-METHYL-D-ERYTHRITOL 4-PHOSPHATE CYTIDYLYLTRANSFERASE, CHLOROPLASTIC"/>
    <property type="match status" value="1"/>
</dbReference>
<proteinExistence type="inferred from homology"/>
<dbReference type="PROSITE" id="PS01295">
    <property type="entry name" value="ISPD"/>
    <property type="match status" value="1"/>
</dbReference>
<keyword evidence="5 7" id="KW-0548">Nucleotidyltransferase</keyword>
<evidence type="ECO:0000256" key="6">
    <source>
        <dbReference type="ARBA" id="ARBA00023229"/>
    </source>
</evidence>
<evidence type="ECO:0000256" key="4">
    <source>
        <dbReference type="ARBA" id="ARBA00022679"/>
    </source>
</evidence>
<feature type="site" description="Transition state stabilizer" evidence="7">
    <location>
        <position position="16"/>
    </location>
</feature>
<dbReference type="RefSeq" id="WP_069366454.1">
    <property type="nucleotide sequence ID" value="NZ_CP012502.1"/>
</dbReference>
<accession>A0A1D7R009</accession>
<keyword evidence="4 7" id="KW-0808">Transferase</keyword>
<evidence type="ECO:0000256" key="2">
    <source>
        <dbReference type="ARBA" id="ARBA00004787"/>
    </source>
</evidence>
<evidence type="ECO:0000256" key="3">
    <source>
        <dbReference type="ARBA" id="ARBA00009789"/>
    </source>
</evidence>
<evidence type="ECO:0000313" key="9">
    <source>
        <dbReference type="Proteomes" id="UP000094463"/>
    </source>
</evidence>
<dbReference type="InterPro" id="IPR001228">
    <property type="entry name" value="IspD"/>
</dbReference>
<organism evidence="8 9">
    <name type="scientific">Salisediminibacterium beveridgei</name>
    <dbReference type="NCBI Taxonomy" id="632773"/>
    <lineage>
        <taxon>Bacteria</taxon>
        <taxon>Bacillati</taxon>
        <taxon>Bacillota</taxon>
        <taxon>Bacilli</taxon>
        <taxon>Bacillales</taxon>
        <taxon>Bacillaceae</taxon>
        <taxon>Salisediminibacterium</taxon>
    </lineage>
</organism>
<dbReference type="CDD" id="cd02516">
    <property type="entry name" value="CDP-ME_synthetase"/>
    <property type="match status" value="1"/>
</dbReference>
<dbReference type="OrthoDB" id="9806837at2"/>
<dbReference type="HAMAP" id="MF_00108">
    <property type="entry name" value="IspD"/>
    <property type="match status" value="1"/>
</dbReference>
<comment type="similarity">
    <text evidence="3 7">Belongs to the IspD/TarI cytidylyltransferase family. IspD subfamily.</text>
</comment>
<sequence>MTSYKAVIPAAGQGSRMKAGKNKQFIMIEQEPLLVHTLRVYQEDSSCSGIVISVNPDEMDTVRSLIQNAGITKVEHVTAGGKERQDSVYLGLKCLSGNPVVLIHDGARPFIERDCIHSIVRAVEPGIGVVAGVPVKDTIKRTKDGKVTETLTRDELWSIQTPQGFLLQDILKAHFMAERDGFPATDDASVFEYTGYPVKVVTGSYTNIKVTTPEDLILAEAILRARRKGE</sequence>
<reference evidence="8 9" key="1">
    <citation type="submission" date="2015-08" db="EMBL/GenBank/DDBJ databases">
        <title>The complete genome sequence of Bacillus beveridgei MLTeJB.</title>
        <authorList>
            <person name="Hanson T.E."/>
            <person name="Mesa C."/>
            <person name="Basesman S.M."/>
            <person name="Oremland R.S."/>
        </authorList>
    </citation>
    <scope>NUCLEOTIDE SEQUENCE [LARGE SCALE GENOMIC DNA]</scope>
    <source>
        <strain evidence="8 9">MLTeJB</strain>
    </source>
</reference>
<feature type="site" description="Transition state stabilizer" evidence="7">
    <location>
        <position position="23"/>
    </location>
</feature>
<evidence type="ECO:0000256" key="5">
    <source>
        <dbReference type="ARBA" id="ARBA00022695"/>
    </source>
</evidence>
<dbReference type="Gene3D" id="3.90.550.10">
    <property type="entry name" value="Spore Coat Polysaccharide Biosynthesis Protein SpsA, Chain A"/>
    <property type="match status" value="1"/>
</dbReference>
<dbReference type="PANTHER" id="PTHR32125:SF4">
    <property type="entry name" value="2-C-METHYL-D-ERYTHRITOL 4-PHOSPHATE CYTIDYLYLTRANSFERASE, CHLOROPLASTIC"/>
    <property type="match status" value="1"/>
</dbReference>
<protein>
    <recommendedName>
        <fullName evidence="7">2-C-methyl-D-erythritol 4-phosphate cytidylyltransferase</fullName>
        <ecNumber evidence="7">2.7.7.60</ecNumber>
    </recommendedName>
    <alternativeName>
        <fullName evidence="7">4-diphosphocytidyl-2C-methyl-D-erythritol synthase</fullName>
    </alternativeName>
    <alternativeName>
        <fullName evidence="7">MEP cytidylyltransferase</fullName>
        <shortName evidence="7">MCT</shortName>
    </alternativeName>
</protein>
<dbReference type="UniPathway" id="UPA00056">
    <property type="reaction ID" value="UER00093"/>
</dbReference>
<dbReference type="InterPro" id="IPR018294">
    <property type="entry name" value="ISPD_synthase_CS"/>
</dbReference>
<dbReference type="GO" id="GO:0050518">
    <property type="term" value="F:2-C-methyl-D-erythritol 4-phosphate cytidylyltransferase activity"/>
    <property type="evidence" value="ECO:0007669"/>
    <property type="project" value="UniProtKB-UniRule"/>
</dbReference>
<evidence type="ECO:0000313" key="8">
    <source>
        <dbReference type="EMBL" id="AOM84588.1"/>
    </source>
</evidence>
<dbReference type="Pfam" id="PF01128">
    <property type="entry name" value="IspD"/>
    <property type="match status" value="1"/>
</dbReference>
<comment type="function">
    <text evidence="7">Catalyzes the formation of 4-diphosphocytidyl-2-C-methyl-D-erythritol from CTP and 2-C-methyl-D-erythritol 4-phosphate (MEP).</text>
</comment>
<dbReference type="PATRIC" id="fig|632773.3.peg.3436"/>
<dbReference type="GO" id="GO:0019288">
    <property type="term" value="P:isopentenyl diphosphate biosynthetic process, methylerythritol 4-phosphate pathway"/>
    <property type="evidence" value="ECO:0007669"/>
    <property type="project" value="UniProtKB-UniRule"/>
</dbReference>
<feature type="site" description="Positions MEP for the nucleophilic attack" evidence="7">
    <location>
        <position position="209"/>
    </location>
</feature>
<evidence type="ECO:0000256" key="7">
    <source>
        <dbReference type="HAMAP-Rule" id="MF_00108"/>
    </source>
</evidence>
<dbReference type="AlphaFoldDB" id="A0A1D7R009"/>
<comment type="pathway">
    <text evidence="2 7">Isoprenoid biosynthesis; isopentenyl diphosphate biosynthesis via DXP pathway; isopentenyl diphosphate from 1-deoxy-D-xylulose 5-phosphate: step 2/6.</text>
</comment>
<comment type="catalytic activity">
    <reaction evidence="1 7">
        <text>2-C-methyl-D-erythritol 4-phosphate + CTP + H(+) = 4-CDP-2-C-methyl-D-erythritol + diphosphate</text>
        <dbReference type="Rhea" id="RHEA:13429"/>
        <dbReference type="ChEBI" id="CHEBI:15378"/>
        <dbReference type="ChEBI" id="CHEBI:33019"/>
        <dbReference type="ChEBI" id="CHEBI:37563"/>
        <dbReference type="ChEBI" id="CHEBI:57823"/>
        <dbReference type="ChEBI" id="CHEBI:58262"/>
        <dbReference type="EC" id="2.7.7.60"/>
    </reaction>
</comment>
<dbReference type="Proteomes" id="UP000094463">
    <property type="component" value="Chromosome"/>
</dbReference>
<feature type="site" description="Positions MEP for the nucleophilic attack" evidence="7">
    <location>
        <position position="153"/>
    </location>
</feature>
<dbReference type="EMBL" id="CP012502">
    <property type="protein sequence ID" value="AOM84588.1"/>
    <property type="molecule type" value="Genomic_DNA"/>
</dbReference>
<name>A0A1D7R009_9BACI</name>